<dbReference type="InterPro" id="IPR029069">
    <property type="entry name" value="HotDog_dom_sf"/>
</dbReference>
<comment type="similarity">
    <text evidence="1">Belongs to the enoyl-CoA hydratase/isomerase family.</text>
</comment>
<evidence type="ECO:0000313" key="4">
    <source>
        <dbReference type="EMBL" id="OKL52696.1"/>
    </source>
</evidence>
<dbReference type="PANTHER" id="PTHR43841">
    <property type="entry name" value="3-HYDROXYACYL-THIOESTER DEHYDRATASE HTDX-RELATED"/>
    <property type="match status" value="1"/>
</dbReference>
<evidence type="ECO:0008006" key="6">
    <source>
        <dbReference type="Google" id="ProtNLM"/>
    </source>
</evidence>
<sequence length="308" mass="30710">MDITARTYPSVTYAVGQEELTAFAAATGRAWGAGASGIGQAPTPAAPCSVAAPTFVAIVAQRAEAAVVADPEVGIDFARVLHAAEVIALHEPIRAGDQLQAEPRIKRLLSRAGTTTLTTETTVTGPRGVAAVVTSTLAMLPPAAAPEPPTAPPSQAGEGECAAAALTAASLTPVTLAVPSRATNPTGFETTAAVHLTHVVRYAGASGDFNPIHHNPVAARLAGLPGTIAHGMLTLALAANAVEAWAGAPGAVQEVRANFTGMVPIAPERATDLALAGTASGAKVNLSVTCAGEAVLGRAIVTLRPAAS</sequence>
<dbReference type="Pfam" id="PF13452">
    <property type="entry name" value="FAS1_DH_region"/>
    <property type="match status" value="1"/>
</dbReference>
<feature type="domain" description="MaoC-like" evidence="2">
    <location>
        <begin position="185"/>
        <end position="281"/>
    </location>
</feature>
<dbReference type="Pfam" id="PF01575">
    <property type="entry name" value="MaoC_dehydratas"/>
    <property type="match status" value="1"/>
</dbReference>
<proteinExistence type="inferred from homology"/>
<evidence type="ECO:0000256" key="1">
    <source>
        <dbReference type="ARBA" id="ARBA00005254"/>
    </source>
</evidence>
<evidence type="ECO:0000313" key="5">
    <source>
        <dbReference type="Proteomes" id="UP000185612"/>
    </source>
</evidence>
<dbReference type="InterPro" id="IPR039569">
    <property type="entry name" value="FAS1-like_DH_region"/>
</dbReference>
<dbReference type="STRING" id="52770.BSZ40_00905"/>
<dbReference type="EMBL" id="MQVS01000001">
    <property type="protein sequence ID" value="OKL52696.1"/>
    <property type="molecule type" value="Genomic_DNA"/>
</dbReference>
<dbReference type="PRINTS" id="PR01483">
    <property type="entry name" value="FASYNTHASE"/>
</dbReference>
<dbReference type="GO" id="GO:0004312">
    <property type="term" value="F:fatty acid synthase activity"/>
    <property type="evidence" value="ECO:0007669"/>
    <property type="project" value="InterPro"/>
</dbReference>
<dbReference type="RefSeq" id="WP_073822302.1">
    <property type="nucleotide sequence ID" value="NZ_MQVS01000001.1"/>
</dbReference>
<dbReference type="GO" id="GO:0006633">
    <property type="term" value="P:fatty acid biosynthetic process"/>
    <property type="evidence" value="ECO:0007669"/>
    <property type="project" value="InterPro"/>
</dbReference>
<dbReference type="SUPFAM" id="SSF54637">
    <property type="entry name" value="Thioesterase/thiol ester dehydrase-isomerase"/>
    <property type="match status" value="2"/>
</dbReference>
<gene>
    <name evidence="4" type="ORF">BSZ40_00905</name>
</gene>
<dbReference type="InterPro" id="IPR002539">
    <property type="entry name" value="MaoC-like_dom"/>
</dbReference>
<keyword evidence="5" id="KW-1185">Reference proteome</keyword>
<accession>A0A1Q5PYY9</accession>
<evidence type="ECO:0000259" key="3">
    <source>
        <dbReference type="Pfam" id="PF13452"/>
    </source>
</evidence>
<organism evidence="4 5">
    <name type="scientific">Buchananella hordeovulneris</name>
    <dbReference type="NCBI Taxonomy" id="52770"/>
    <lineage>
        <taxon>Bacteria</taxon>
        <taxon>Bacillati</taxon>
        <taxon>Actinomycetota</taxon>
        <taxon>Actinomycetes</taxon>
        <taxon>Actinomycetales</taxon>
        <taxon>Actinomycetaceae</taxon>
        <taxon>Buchananella</taxon>
    </lineage>
</organism>
<feature type="domain" description="FAS1-like dehydratase" evidence="3">
    <location>
        <begin position="9"/>
        <end position="130"/>
    </location>
</feature>
<dbReference type="InParanoid" id="A0A1Q5PYY9"/>
<name>A0A1Q5PYY9_9ACTO</name>
<dbReference type="Gene3D" id="3.10.129.10">
    <property type="entry name" value="Hotdog Thioesterase"/>
    <property type="match status" value="1"/>
</dbReference>
<comment type="caution">
    <text evidence="4">The sequence shown here is derived from an EMBL/GenBank/DDBJ whole genome shotgun (WGS) entry which is preliminary data.</text>
</comment>
<evidence type="ECO:0000259" key="2">
    <source>
        <dbReference type="Pfam" id="PF01575"/>
    </source>
</evidence>
<dbReference type="InterPro" id="IPR003965">
    <property type="entry name" value="Fatty_acid_synthase"/>
</dbReference>
<dbReference type="AlphaFoldDB" id="A0A1Q5PYY9"/>
<dbReference type="PANTHER" id="PTHR43841:SF3">
    <property type="entry name" value="(3R)-HYDROXYACYL-ACP DEHYDRATASE SUBUNIT HADB"/>
    <property type="match status" value="1"/>
</dbReference>
<dbReference type="Proteomes" id="UP000185612">
    <property type="component" value="Unassembled WGS sequence"/>
</dbReference>
<dbReference type="GO" id="GO:0005835">
    <property type="term" value="C:fatty acid synthase complex"/>
    <property type="evidence" value="ECO:0007669"/>
    <property type="project" value="InterPro"/>
</dbReference>
<dbReference type="OrthoDB" id="9800237at2"/>
<reference evidence="5" key="1">
    <citation type="submission" date="2016-12" db="EMBL/GenBank/DDBJ databases">
        <authorList>
            <person name="Meng X."/>
        </authorList>
    </citation>
    <scope>NUCLEOTIDE SEQUENCE [LARGE SCALE GENOMIC DNA]</scope>
    <source>
        <strain evidence="5">DSM 20732</strain>
    </source>
</reference>
<protein>
    <recommendedName>
        <fullName evidence="6">MaoC-like domain-containing protein</fullName>
    </recommendedName>
</protein>